<protein>
    <recommendedName>
        <fullName evidence="6">Ubiquitin-like protease family profile domain-containing protein</fullName>
    </recommendedName>
</protein>
<dbReference type="InterPro" id="IPR003653">
    <property type="entry name" value="Peptidase_C48_C"/>
</dbReference>
<dbReference type="SUPFAM" id="SSF54001">
    <property type="entry name" value="Cysteine proteinases"/>
    <property type="match status" value="1"/>
</dbReference>
<feature type="region of interest" description="Disordered" evidence="5">
    <location>
        <begin position="17"/>
        <end position="37"/>
    </location>
</feature>
<comment type="caution">
    <text evidence="7">The sequence shown here is derived from an EMBL/GenBank/DDBJ whole genome shotgun (WGS) entry which is preliminary data.</text>
</comment>
<feature type="domain" description="Ubiquitin-like protease family profile" evidence="6">
    <location>
        <begin position="111"/>
        <end position="299"/>
    </location>
</feature>
<dbReference type="PANTHER" id="PTHR12606:SF1">
    <property type="entry name" value="UBIQUITIN-LIKE-SPECIFIC PROTEASE 1A"/>
    <property type="match status" value="1"/>
</dbReference>
<keyword evidence="8" id="KW-1185">Reference proteome</keyword>
<gene>
    <name evidence="7" type="ORF">LUZ63_012809</name>
</gene>
<evidence type="ECO:0000256" key="4">
    <source>
        <dbReference type="ARBA" id="ARBA00022807"/>
    </source>
</evidence>
<evidence type="ECO:0000256" key="2">
    <source>
        <dbReference type="ARBA" id="ARBA00022670"/>
    </source>
</evidence>
<sequence length="348" mass="40341">METISIADNMSSIVQQFSRKRKEKSEERLSGSAKSSDHILEEFDESAMEQPLLDGRKKARCEKQDDELGQVKHALKRCHRPDWSIRSIYFLERCLSEKLSYLRQLVVTEDVILTADKMRCLLVREHGIDKRIPDQIMNCYIGIMKNQPSISTDVLMLSTFDTRILQKEYLFQSESEAHRFYITEMGNNFLQSDMTFFPIQVGDPTFAHHGHWIVGVLNPETKEFQILNSWAVVAGTRTIQKLIAGIQVCIDASLDSKGIRSRGIRPTILNWPIRVIPNLPQQKDSWSSGLFALKYMQFWNGSKLTRDFTQDDIDIFRKLLVGELILSNLNKRKDIQDEIKNKLYAFDF</sequence>
<evidence type="ECO:0000313" key="7">
    <source>
        <dbReference type="EMBL" id="KAJ1688654.1"/>
    </source>
</evidence>
<dbReference type="GO" id="GO:0016926">
    <property type="term" value="P:protein desumoylation"/>
    <property type="evidence" value="ECO:0007669"/>
    <property type="project" value="TreeGrafter"/>
</dbReference>
<evidence type="ECO:0000256" key="3">
    <source>
        <dbReference type="ARBA" id="ARBA00022801"/>
    </source>
</evidence>
<evidence type="ECO:0000259" key="6">
    <source>
        <dbReference type="PROSITE" id="PS50600"/>
    </source>
</evidence>
<dbReference type="AlphaFoldDB" id="A0A9Q0C7N5"/>
<comment type="similarity">
    <text evidence="1">Belongs to the peptidase C48 family.</text>
</comment>
<organism evidence="7 8">
    <name type="scientific">Rhynchospora breviuscula</name>
    <dbReference type="NCBI Taxonomy" id="2022672"/>
    <lineage>
        <taxon>Eukaryota</taxon>
        <taxon>Viridiplantae</taxon>
        <taxon>Streptophyta</taxon>
        <taxon>Embryophyta</taxon>
        <taxon>Tracheophyta</taxon>
        <taxon>Spermatophyta</taxon>
        <taxon>Magnoliopsida</taxon>
        <taxon>Liliopsida</taxon>
        <taxon>Poales</taxon>
        <taxon>Cyperaceae</taxon>
        <taxon>Cyperoideae</taxon>
        <taxon>Rhynchosporeae</taxon>
        <taxon>Rhynchospora</taxon>
    </lineage>
</organism>
<reference evidence="7" key="1">
    <citation type="journal article" date="2022" name="Cell">
        <title>Repeat-based holocentromeres influence genome architecture and karyotype evolution.</title>
        <authorList>
            <person name="Hofstatter P.G."/>
            <person name="Thangavel G."/>
            <person name="Lux T."/>
            <person name="Neumann P."/>
            <person name="Vondrak T."/>
            <person name="Novak P."/>
            <person name="Zhang M."/>
            <person name="Costa L."/>
            <person name="Castellani M."/>
            <person name="Scott A."/>
            <person name="Toegelov H."/>
            <person name="Fuchs J."/>
            <person name="Mata-Sucre Y."/>
            <person name="Dias Y."/>
            <person name="Vanzela A.L.L."/>
            <person name="Huettel B."/>
            <person name="Almeida C.C.S."/>
            <person name="Simkova H."/>
            <person name="Souza G."/>
            <person name="Pedrosa-Harand A."/>
            <person name="Macas J."/>
            <person name="Mayer K.F.X."/>
            <person name="Houben A."/>
            <person name="Marques A."/>
        </authorList>
    </citation>
    <scope>NUCLEOTIDE SEQUENCE</scope>
    <source>
        <strain evidence="7">RhyBre1mFocal</strain>
    </source>
</reference>
<dbReference type="PROSITE" id="PS50600">
    <property type="entry name" value="ULP_PROTEASE"/>
    <property type="match status" value="1"/>
</dbReference>
<evidence type="ECO:0000256" key="5">
    <source>
        <dbReference type="SAM" id="MobiDB-lite"/>
    </source>
</evidence>
<keyword evidence="2" id="KW-0645">Protease</keyword>
<dbReference type="Pfam" id="PF02902">
    <property type="entry name" value="Peptidase_C48"/>
    <property type="match status" value="1"/>
</dbReference>
<accession>A0A9Q0C7N5</accession>
<dbReference type="InterPro" id="IPR038765">
    <property type="entry name" value="Papain-like_cys_pep_sf"/>
</dbReference>
<keyword evidence="3" id="KW-0378">Hydrolase</keyword>
<name>A0A9Q0C7N5_9POAL</name>
<dbReference type="EMBL" id="JAMQYH010000004">
    <property type="protein sequence ID" value="KAJ1688654.1"/>
    <property type="molecule type" value="Genomic_DNA"/>
</dbReference>
<dbReference type="GO" id="GO:0016929">
    <property type="term" value="F:deSUMOylase activity"/>
    <property type="evidence" value="ECO:0007669"/>
    <property type="project" value="TreeGrafter"/>
</dbReference>
<proteinExistence type="inferred from homology"/>
<feature type="compositionally biased region" description="Basic and acidic residues" evidence="5">
    <location>
        <begin position="23"/>
        <end position="37"/>
    </location>
</feature>
<keyword evidence="4" id="KW-0788">Thiol protease</keyword>
<dbReference type="GO" id="GO:0005634">
    <property type="term" value="C:nucleus"/>
    <property type="evidence" value="ECO:0007669"/>
    <property type="project" value="TreeGrafter"/>
</dbReference>
<evidence type="ECO:0000256" key="1">
    <source>
        <dbReference type="ARBA" id="ARBA00005234"/>
    </source>
</evidence>
<dbReference type="Gene3D" id="3.40.395.10">
    <property type="entry name" value="Adenoviral Proteinase, Chain A"/>
    <property type="match status" value="1"/>
</dbReference>
<dbReference type="OrthoDB" id="678532at2759"/>
<dbReference type="PANTHER" id="PTHR12606">
    <property type="entry name" value="SENTRIN/SUMO-SPECIFIC PROTEASE"/>
    <property type="match status" value="1"/>
</dbReference>
<evidence type="ECO:0000313" key="8">
    <source>
        <dbReference type="Proteomes" id="UP001151287"/>
    </source>
</evidence>
<dbReference type="GO" id="GO:0006508">
    <property type="term" value="P:proteolysis"/>
    <property type="evidence" value="ECO:0007669"/>
    <property type="project" value="UniProtKB-KW"/>
</dbReference>
<dbReference type="Proteomes" id="UP001151287">
    <property type="component" value="Unassembled WGS sequence"/>
</dbReference>